<reference evidence="2 3" key="1">
    <citation type="submission" date="2022-01" db="EMBL/GenBank/DDBJ databases">
        <title>Whole genome-based taxonomy of the Shewanellaceae.</title>
        <authorList>
            <person name="Martin-Rodriguez A.J."/>
        </authorList>
    </citation>
    <scope>NUCLEOTIDE SEQUENCE [LARGE SCALE GENOMIC DNA]</scope>
    <source>
        <strain evidence="2 3">JCM 17801</strain>
    </source>
</reference>
<keyword evidence="3" id="KW-1185">Reference proteome</keyword>
<gene>
    <name evidence="2" type="ORF">L2689_06420</name>
</gene>
<proteinExistence type="predicted"/>
<feature type="domain" description="Solute-binding protein family 3/N-terminal" evidence="1">
    <location>
        <begin position="40"/>
        <end position="227"/>
    </location>
</feature>
<evidence type="ECO:0000259" key="1">
    <source>
        <dbReference type="Pfam" id="PF00497"/>
    </source>
</evidence>
<name>A0ABT0KZT7_9GAMM</name>
<dbReference type="InterPro" id="IPR001638">
    <property type="entry name" value="Solute-binding_3/MltF_N"/>
</dbReference>
<evidence type="ECO:0000313" key="3">
    <source>
        <dbReference type="Proteomes" id="UP001203212"/>
    </source>
</evidence>
<dbReference type="RefSeq" id="WP_188841604.1">
    <property type="nucleotide sequence ID" value="NZ_BMOT01000006.1"/>
</dbReference>
<protein>
    <submittedName>
        <fullName evidence="2">Transporter substrate-binding domain-containing protein</fullName>
    </submittedName>
</protein>
<comment type="caution">
    <text evidence="2">The sequence shown here is derived from an EMBL/GenBank/DDBJ whole genome shotgun (WGS) entry which is preliminary data.</text>
</comment>
<accession>A0ABT0KZT7</accession>
<dbReference type="SUPFAM" id="SSF53850">
    <property type="entry name" value="Periplasmic binding protein-like II"/>
    <property type="match status" value="1"/>
</dbReference>
<sequence>MTFCSCASADVVLKYNINGSSGWVPYYIPYQPENPGILAELVPKILVLAQIENEKHNYPPKRTNQALETGLLDFDLVSPSWFPNEDMGELFVQSDAIIQIKENIITLEENAQKWSDINTIKKQSIGTVRGYLYHDDSLFTRVDFTSERELIKALHKNRIEAAISGDLPALYWSNKLDQKIALAAVHSNGVLVMRLRKEHHLLLPQINAAIAHLKADGTINAIIDKYTKPIVRTQ</sequence>
<organism evidence="2 3">
    <name type="scientific">Shewanella aestuarii</name>
    <dbReference type="NCBI Taxonomy" id="1028752"/>
    <lineage>
        <taxon>Bacteria</taxon>
        <taxon>Pseudomonadati</taxon>
        <taxon>Pseudomonadota</taxon>
        <taxon>Gammaproteobacteria</taxon>
        <taxon>Alteromonadales</taxon>
        <taxon>Shewanellaceae</taxon>
        <taxon>Shewanella</taxon>
    </lineage>
</organism>
<dbReference type="EMBL" id="JAKILK010000002">
    <property type="protein sequence ID" value="MCL1116884.1"/>
    <property type="molecule type" value="Genomic_DNA"/>
</dbReference>
<evidence type="ECO:0000313" key="2">
    <source>
        <dbReference type="EMBL" id="MCL1116884.1"/>
    </source>
</evidence>
<dbReference type="Pfam" id="PF00497">
    <property type="entry name" value="SBP_bac_3"/>
    <property type="match status" value="1"/>
</dbReference>
<dbReference type="Gene3D" id="3.40.190.10">
    <property type="entry name" value="Periplasmic binding protein-like II"/>
    <property type="match status" value="2"/>
</dbReference>
<dbReference type="Proteomes" id="UP001203212">
    <property type="component" value="Unassembled WGS sequence"/>
</dbReference>